<evidence type="ECO:0000313" key="3">
    <source>
        <dbReference type="EMBL" id="HAD1970618.1"/>
    </source>
</evidence>
<dbReference type="EMBL" id="DAAOAS010000040">
    <property type="protein sequence ID" value="HAD2245151.1"/>
    <property type="molecule type" value="Genomic_DNA"/>
</dbReference>
<dbReference type="EMBL" id="DAAOCP010000043">
    <property type="protein sequence ID" value="HAD2486767.1"/>
    <property type="molecule type" value="Genomic_DNA"/>
</dbReference>
<dbReference type="CDD" id="cd00093">
    <property type="entry name" value="HTH_XRE"/>
    <property type="match status" value="1"/>
</dbReference>
<dbReference type="EMBL" id="DAANZT010000042">
    <property type="protein sequence ID" value="HAD2136831.1"/>
    <property type="molecule type" value="Genomic_DNA"/>
</dbReference>
<evidence type="ECO:0000313" key="30">
    <source>
        <dbReference type="EMBL" id="HAD2918084.1"/>
    </source>
</evidence>
<dbReference type="EMBL" id="DAAOCD010000039">
    <property type="protein sequence ID" value="HAD2439015.1"/>
    <property type="molecule type" value="Genomic_DNA"/>
</dbReference>
<dbReference type="EMBL" id="DAAOAN010000038">
    <property type="protein sequence ID" value="HAD2211775.1"/>
    <property type="molecule type" value="Genomic_DNA"/>
</dbReference>
<accession>A0A3T8B6B9</accession>
<evidence type="ECO:0000313" key="10">
    <source>
        <dbReference type="EMBL" id="HAD2268518.1"/>
    </source>
</evidence>
<evidence type="ECO:0000313" key="28">
    <source>
        <dbReference type="EMBL" id="HAD2851763.1"/>
    </source>
</evidence>
<dbReference type="EMBL" id="DAAOAW010000040">
    <property type="protein sequence ID" value="HAD2268518.1"/>
    <property type="molecule type" value="Genomic_DNA"/>
</dbReference>
<evidence type="ECO:0000259" key="1">
    <source>
        <dbReference type="PROSITE" id="PS50943"/>
    </source>
</evidence>
<proteinExistence type="predicted"/>
<evidence type="ECO:0000313" key="26">
    <source>
        <dbReference type="EMBL" id="HAD2716318.1"/>
    </source>
</evidence>
<evidence type="ECO:0000313" key="17">
    <source>
        <dbReference type="EMBL" id="HAD2477124.1"/>
    </source>
</evidence>
<dbReference type="EMBL" id="DAAOAZ010000040">
    <property type="protein sequence ID" value="HAD2277874.1"/>
    <property type="molecule type" value="Genomic_DNA"/>
</dbReference>
<dbReference type="EMBL" id="DAAOCC010000039">
    <property type="protein sequence ID" value="HAD2415337.1"/>
    <property type="molecule type" value="Genomic_DNA"/>
</dbReference>
<dbReference type="EMBL" id="DAAODS010000042">
    <property type="protein sequence ID" value="HAD2616685.1"/>
    <property type="molecule type" value="Genomic_DNA"/>
</dbReference>
<evidence type="ECO:0000313" key="22">
    <source>
        <dbReference type="EMBL" id="HAD2592997.1"/>
    </source>
</evidence>
<dbReference type="EMBL" id="DAAOBB010000041">
    <property type="protein sequence ID" value="HAD2292210.1"/>
    <property type="molecule type" value="Genomic_DNA"/>
</dbReference>
<dbReference type="InterPro" id="IPR001387">
    <property type="entry name" value="Cro/C1-type_HTH"/>
</dbReference>
<dbReference type="EMBL" id="DAAODB010000040">
    <property type="protein sequence ID" value="HAD2505726.1"/>
    <property type="molecule type" value="Genomic_DNA"/>
</dbReference>
<evidence type="ECO:0000313" key="16">
    <source>
        <dbReference type="EMBL" id="HAD2467625.1"/>
    </source>
</evidence>
<dbReference type="EMBL" id="DAANZC010000041">
    <property type="protein sequence ID" value="HAD2051693.1"/>
    <property type="molecule type" value="Genomic_DNA"/>
</dbReference>
<evidence type="ECO:0000313" key="24">
    <source>
        <dbReference type="EMBL" id="HAD2645002.1"/>
    </source>
</evidence>
<evidence type="ECO:0000313" key="2">
    <source>
        <dbReference type="EMBL" id="HAB6878343.1"/>
    </source>
</evidence>
<evidence type="ECO:0000313" key="14">
    <source>
        <dbReference type="EMBL" id="HAD2415337.1"/>
    </source>
</evidence>
<evidence type="ECO:0000313" key="32">
    <source>
        <dbReference type="EMBL" id="HAD2998941.1"/>
    </source>
</evidence>
<dbReference type="EMBL" id="DAAOEK010000041">
    <property type="protein sequence ID" value="HAD2706697.1"/>
    <property type="molecule type" value="Genomic_DNA"/>
</dbReference>
<evidence type="ECO:0000313" key="9">
    <source>
        <dbReference type="EMBL" id="HAD2245151.1"/>
    </source>
</evidence>
<protein>
    <submittedName>
        <fullName evidence="13">Helix-turn-helix domain-containing protein</fullName>
    </submittedName>
</protein>
<dbReference type="EMBL" id="DAAOCL010000040">
    <property type="protein sequence ID" value="HAD2467625.1"/>
    <property type="molecule type" value="Genomic_DNA"/>
</dbReference>
<evidence type="ECO:0000313" key="4">
    <source>
        <dbReference type="EMBL" id="HAD2051693.1"/>
    </source>
</evidence>
<sequence>MNNREFKEVRLSLGLTQAEFATQLGLTRETVCRIERCAFPLSRRVSLSAANLSKPVMTQVHESESDLRSHDNEALDIASRLDAMSLLIRLDTMIFNFRLSRPVYGRNKVSGKHVAEFLSALRSEIRPYLPESLK</sequence>
<dbReference type="EMBL" id="DAAOAR010000038">
    <property type="protein sequence ID" value="HAD2240331.1"/>
    <property type="molecule type" value="Genomic_DNA"/>
</dbReference>
<reference evidence="13" key="2">
    <citation type="submission" date="2019-01" db="EMBL/GenBank/DDBJ databases">
        <authorList>
            <consortium name="NCBI Pathogen Detection Project"/>
        </authorList>
    </citation>
    <scope>NUCLEOTIDE SEQUENCE</scope>
    <source>
        <strain evidence="13">Salmonella enterica subsp. enterica</strain>
    </source>
</reference>
<comment type="caution">
    <text evidence="13">The sequence shown here is derived from an EMBL/GenBank/DDBJ whole genome shotgun (WGS) entry which is preliminary data.</text>
</comment>
<evidence type="ECO:0000313" key="6">
    <source>
        <dbReference type="EMBL" id="HAD2136831.1"/>
    </source>
</evidence>
<evidence type="ECO:0000313" key="15">
    <source>
        <dbReference type="EMBL" id="HAD2439015.1"/>
    </source>
</evidence>
<dbReference type="EMBL" id="DAAOEN010000043">
    <property type="protein sequence ID" value="HAD2716318.1"/>
    <property type="molecule type" value="Genomic_DNA"/>
</dbReference>
<evidence type="ECO:0000313" key="11">
    <source>
        <dbReference type="EMBL" id="HAD2277874.1"/>
    </source>
</evidence>
<evidence type="ECO:0000313" key="5">
    <source>
        <dbReference type="EMBL" id="HAD2108431.1"/>
    </source>
</evidence>
<feature type="domain" description="HTH cro/C1-type" evidence="1">
    <location>
        <begin position="6"/>
        <end position="36"/>
    </location>
</feature>
<evidence type="ECO:0000313" key="13">
    <source>
        <dbReference type="EMBL" id="HAD2320780.1"/>
    </source>
</evidence>
<evidence type="ECO:0000313" key="23">
    <source>
        <dbReference type="EMBL" id="HAD2616685.1"/>
    </source>
</evidence>
<reference evidence="13" key="1">
    <citation type="journal article" date="2018" name="Genome Biol.">
        <title>SKESA: strategic k-mer extension for scrupulous assemblies.</title>
        <authorList>
            <person name="Souvorov A."/>
            <person name="Agarwala R."/>
            <person name="Lipman D.J."/>
        </authorList>
    </citation>
    <scope>NUCLEOTIDE SEQUENCE</scope>
    <source>
        <strain evidence="13">Salmonella enterica subsp. enterica</strain>
    </source>
</reference>
<name>A0A3T8B6B9_SALET</name>
<dbReference type="EMBL" id="DAAOGU010000043">
    <property type="protein sequence ID" value="HAD2998941.1"/>
    <property type="molecule type" value="Genomic_DNA"/>
</dbReference>
<dbReference type="GO" id="GO:0003677">
    <property type="term" value="F:DNA binding"/>
    <property type="evidence" value="ECO:0007669"/>
    <property type="project" value="InterPro"/>
</dbReference>
<dbReference type="Pfam" id="PF01381">
    <property type="entry name" value="HTH_3"/>
    <property type="match status" value="1"/>
</dbReference>
<evidence type="ECO:0000313" key="27">
    <source>
        <dbReference type="EMBL" id="HAD2818013.1"/>
    </source>
</evidence>
<evidence type="ECO:0000313" key="18">
    <source>
        <dbReference type="EMBL" id="HAD2486767.1"/>
    </source>
</evidence>
<organism evidence="13">
    <name type="scientific">Salmonella enterica I</name>
    <dbReference type="NCBI Taxonomy" id="59201"/>
    <lineage>
        <taxon>Bacteria</taxon>
        <taxon>Pseudomonadati</taxon>
        <taxon>Pseudomonadota</taxon>
        <taxon>Gammaproteobacteria</taxon>
        <taxon>Enterobacterales</taxon>
        <taxon>Enterobacteriaceae</taxon>
        <taxon>Salmonella</taxon>
    </lineage>
</organism>
<dbReference type="EMBL" id="DAAOGI010000044">
    <property type="protein sequence ID" value="HAD2931636.1"/>
    <property type="molecule type" value="Genomic_DNA"/>
</dbReference>
<dbReference type="EMBL" id="DAAODN010000041">
    <property type="protein sequence ID" value="HAD2592997.1"/>
    <property type="molecule type" value="Genomic_DNA"/>
</dbReference>
<dbReference type="EMBL" id="DAAOCM010000039">
    <property type="protein sequence ID" value="HAD2477124.1"/>
    <property type="molecule type" value="Genomic_DNA"/>
</dbReference>
<dbReference type="EMBL" id="DAAOFQ010000041">
    <property type="protein sequence ID" value="HAD2851763.1"/>
    <property type="molecule type" value="Genomic_DNA"/>
</dbReference>
<dbReference type="EMBL" id="DAAODF010000041">
    <property type="protein sequence ID" value="HAD2529023.1"/>
    <property type="molecule type" value="Genomic_DNA"/>
</dbReference>
<gene>
    <name evidence="5" type="ORF">G1E63_25005</name>
    <name evidence="3" type="ORF">G1E65_25015</name>
    <name evidence="4" type="ORF">G1E90_25000</name>
    <name evidence="6" type="ORF">G1E96_24985</name>
    <name evidence="15" type="ORF">G1F04_25020</name>
    <name evidence="8" type="ORF">G1G63_24995</name>
    <name evidence="13" type="ORF">G1G65_25060</name>
    <name evidence="7" type="ORF">G1G68_25025</name>
    <name evidence="10" type="ORF">G1G72_25020</name>
    <name evidence="14" type="ORF">G1G78_25020</name>
    <name evidence="11" type="ORF">G1G81_25020</name>
    <name evidence="9" type="ORF">G1G87_25030</name>
    <name evidence="12" type="ORF">G1G88_25015</name>
    <name evidence="16" type="ORF">G1H27_25005</name>
    <name evidence="26" type="ORF">G1H28_25050</name>
    <name evidence="18" type="ORF">G1H37_25055</name>
    <name evidence="17" type="ORF">G1H43_25030</name>
    <name evidence="24" type="ORF">G1H45_25020</name>
    <name evidence="19" type="ORF">G1H49_25030</name>
    <name evidence="25" type="ORF">G1H67_25010</name>
    <name evidence="23" type="ORF">G1H71_25065</name>
    <name evidence="30" type="ORF">G1H72_24720</name>
    <name evidence="28" type="ORF">G1H73_24995</name>
    <name evidence="31" type="ORF">G1H78_24405</name>
    <name evidence="32" type="ORF">G1H84_24405</name>
    <name evidence="27" type="ORF">G1I03_24415</name>
    <name evidence="29" type="ORF">G1I16_25010</name>
    <name evidence="22" type="ORF">G1I21_25070</name>
    <name evidence="21" type="ORF">G1I36_24970</name>
    <name evidence="20" type="ORF">G1I39_25085</name>
    <name evidence="2" type="ORF">GYJ47_25010</name>
</gene>
<dbReference type="EMBL" id="DAAODW010000039">
    <property type="protein sequence ID" value="HAD2645002.1"/>
    <property type="molecule type" value="Genomic_DNA"/>
</dbReference>
<evidence type="ECO:0000313" key="19">
    <source>
        <dbReference type="EMBL" id="HAD2505726.1"/>
    </source>
</evidence>
<dbReference type="EMBL" id="DAAOCY010000041">
    <property type="protein sequence ID" value="HAD2510553.1"/>
    <property type="molecule type" value="Genomic_DNA"/>
</dbReference>
<evidence type="ECO:0000313" key="20">
    <source>
        <dbReference type="EMBL" id="HAD2510553.1"/>
    </source>
</evidence>
<evidence type="ECO:0000313" key="29">
    <source>
        <dbReference type="EMBL" id="HAD2899096.1"/>
    </source>
</evidence>
<dbReference type="PROSITE" id="PS50943">
    <property type="entry name" value="HTH_CROC1"/>
    <property type="match status" value="1"/>
</dbReference>
<evidence type="ECO:0000313" key="31">
    <source>
        <dbReference type="EMBL" id="HAD2931636.1"/>
    </source>
</evidence>
<evidence type="ECO:0000313" key="7">
    <source>
        <dbReference type="EMBL" id="HAD2211775.1"/>
    </source>
</evidence>
<dbReference type="EMBL" id="DAANZP010000043">
    <property type="protein sequence ID" value="HAD2108431.1"/>
    <property type="molecule type" value="Genomic_DNA"/>
</dbReference>
<dbReference type="EMBL" id="DAAOFI010000043">
    <property type="protein sequence ID" value="HAD2818013.1"/>
    <property type="molecule type" value="Genomic_DNA"/>
</dbReference>
<evidence type="ECO:0000313" key="21">
    <source>
        <dbReference type="EMBL" id="HAD2529023.1"/>
    </source>
</evidence>
<evidence type="ECO:0000313" key="12">
    <source>
        <dbReference type="EMBL" id="HAD2292210.1"/>
    </source>
</evidence>
<dbReference type="EMBL" id="DAAOBJ010000040">
    <property type="protein sequence ID" value="HAD2320780.1"/>
    <property type="molecule type" value="Genomic_DNA"/>
</dbReference>
<dbReference type="Gene3D" id="1.10.260.40">
    <property type="entry name" value="lambda repressor-like DNA-binding domains"/>
    <property type="match status" value="1"/>
</dbReference>
<dbReference type="EMBL" id="DAAHOU010000041">
    <property type="protein sequence ID" value="HAB6878343.1"/>
    <property type="molecule type" value="Genomic_DNA"/>
</dbReference>
<dbReference type="EMBL" id="DAAOFZ010000043">
    <property type="protein sequence ID" value="HAD2899096.1"/>
    <property type="molecule type" value="Genomic_DNA"/>
</dbReference>
<evidence type="ECO:0000313" key="8">
    <source>
        <dbReference type="EMBL" id="HAD2240331.1"/>
    </source>
</evidence>
<evidence type="ECO:0000313" key="25">
    <source>
        <dbReference type="EMBL" id="HAD2706697.1"/>
    </source>
</evidence>
<dbReference type="SUPFAM" id="SSF47413">
    <property type="entry name" value="lambda repressor-like DNA-binding domains"/>
    <property type="match status" value="1"/>
</dbReference>
<dbReference type="InterPro" id="IPR010982">
    <property type="entry name" value="Lambda_DNA-bd_dom_sf"/>
</dbReference>
<dbReference type="AlphaFoldDB" id="A0A3T8B6B9"/>
<dbReference type="EMBL" id="DAANYM010000039">
    <property type="protein sequence ID" value="HAD1970618.1"/>
    <property type="molecule type" value="Genomic_DNA"/>
</dbReference>
<dbReference type="EMBL" id="DAAOGD010000033">
    <property type="protein sequence ID" value="HAD2918084.1"/>
    <property type="molecule type" value="Genomic_DNA"/>
</dbReference>